<keyword evidence="5" id="KW-1185">Reference proteome</keyword>
<feature type="transmembrane region" description="Helical" evidence="1">
    <location>
        <begin position="358"/>
        <end position="378"/>
    </location>
</feature>
<proteinExistence type="predicted"/>
<evidence type="ECO:0000259" key="2">
    <source>
        <dbReference type="Pfam" id="PF14400"/>
    </source>
</evidence>
<feature type="domain" description="Inactive transglutaminase fused to 7 transmembrane helices" evidence="2">
    <location>
        <begin position="23"/>
        <end position="183"/>
    </location>
</feature>
<evidence type="ECO:0000313" key="5">
    <source>
        <dbReference type="Proteomes" id="UP000199657"/>
    </source>
</evidence>
<reference evidence="4 5" key="1">
    <citation type="submission" date="2016-10" db="EMBL/GenBank/DDBJ databases">
        <authorList>
            <person name="de Groot N.N."/>
        </authorList>
    </citation>
    <scope>NUCLEOTIDE SEQUENCE [LARGE SCALE GENOMIC DNA]</scope>
    <source>
        <strain evidence="4 5">CGMCC 1.6291</strain>
    </source>
</reference>
<accession>A0A1H8UVV5</accession>
<organism evidence="4 5">
    <name type="scientific">Aquisalimonas asiatica</name>
    <dbReference type="NCBI Taxonomy" id="406100"/>
    <lineage>
        <taxon>Bacteria</taxon>
        <taxon>Pseudomonadati</taxon>
        <taxon>Pseudomonadota</taxon>
        <taxon>Gammaproteobacteria</taxon>
        <taxon>Chromatiales</taxon>
        <taxon>Ectothiorhodospiraceae</taxon>
        <taxon>Aquisalimonas</taxon>
    </lineage>
</organism>
<dbReference type="InterPro" id="IPR025840">
    <property type="entry name" value="7TM_transglut"/>
</dbReference>
<dbReference type="InterPro" id="IPR025838">
    <property type="entry name" value="Transglut_i_TM"/>
</dbReference>
<feature type="transmembrane region" description="Helical" evidence="1">
    <location>
        <begin position="468"/>
        <end position="489"/>
    </location>
</feature>
<feature type="transmembrane region" description="Helical" evidence="1">
    <location>
        <begin position="412"/>
        <end position="430"/>
    </location>
</feature>
<dbReference type="Pfam" id="PF14402">
    <property type="entry name" value="7TM_transglut"/>
    <property type="match status" value="1"/>
</dbReference>
<dbReference type="EMBL" id="FOEG01000008">
    <property type="protein sequence ID" value="SEP07350.1"/>
    <property type="molecule type" value="Genomic_DNA"/>
</dbReference>
<evidence type="ECO:0000313" key="4">
    <source>
        <dbReference type="EMBL" id="SEP07350.1"/>
    </source>
</evidence>
<evidence type="ECO:0000259" key="3">
    <source>
        <dbReference type="Pfam" id="PF14402"/>
    </source>
</evidence>
<dbReference type="RefSeq" id="WP_091645365.1">
    <property type="nucleotide sequence ID" value="NZ_FOEG01000008.1"/>
</dbReference>
<feature type="transmembrane region" description="Helical" evidence="1">
    <location>
        <begin position="313"/>
        <end position="330"/>
    </location>
</feature>
<dbReference type="STRING" id="406100.SAMN04488052_10899"/>
<name>A0A1H8UVV5_9GAMM</name>
<dbReference type="Proteomes" id="UP000199657">
    <property type="component" value="Unassembled WGS sequence"/>
</dbReference>
<dbReference type="AlphaFoldDB" id="A0A1H8UVV5"/>
<gene>
    <name evidence="4" type="ORF">SAMN04488052_10899</name>
</gene>
<evidence type="ECO:0000256" key="1">
    <source>
        <dbReference type="SAM" id="Phobius"/>
    </source>
</evidence>
<sequence length="513" mass="57094">MKNLQLKILAALLIAVGAAMMWHKVANLGLPLTPDEETTIWTVESRISLDADTGPSQVDFMLPTNPPGFNVLSEDFVSGRFGLSRDSDGTNRQALWTTRRANGQHTLYYRLQIASAPDGDRDAIEGDQPSFPTVPEYREPYGSAAFTVLEEVRQESADIASFTRRLLDRYNADSPDEHIQVLRGGVEEDLMHVQNIANILAGARIPARVSHVLELREGMRRAGTVPYLEVHNGTEWIPFNARTGQRGYQEDQLVWYRGDAPIVSASGASIREYGFSSARTVRAVVDVAERRADILGSRVLDFSLLGLPVDTQNIYQTLVLVPIGALIVVLMRNVVGIKTFGTFMPVLIALAFRETQLLWGIILFSSIVACGLAFRFYLERLQLLLVPRVASVLVAVVLLMMGMSVVSHHLGIEYGLSIALFPMVILAMTIERMSLVWEENGARDAIQQGLGSLFVAVIGYGVMNYPPLAHIAFMFPESMLIILAIMLLMGRYSGFRLTELWRFRALFREQPRP</sequence>
<feature type="transmembrane region" description="Helical" evidence="1">
    <location>
        <begin position="385"/>
        <end position="406"/>
    </location>
</feature>
<keyword evidence="1" id="KW-1133">Transmembrane helix</keyword>
<keyword evidence="1 4" id="KW-0812">Transmembrane</keyword>
<feature type="domain" description="7 transmembrane helices usually fused to an inactive transglutaminase" evidence="3">
    <location>
        <begin position="261"/>
        <end position="506"/>
    </location>
</feature>
<keyword evidence="1" id="KW-0472">Membrane</keyword>
<dbReference type="Pfam" id="PF14400">
    <property type="entry name" value="Transglut_i_TM"/>
    <property type="match status" value="1"/>
</dbReference>
<protein>
    <submittedName>
        <fullName evidence="4">Inactive transglutaminase fused to 7 transmembrane helices</fullName>
    </submittedName>
</protein>
<dbReference type="OrthoDB" id="253840at2"/>